<feature type="transmembrane region" description="Helical" evidence="2">
    <location>
        <begin position="195"/>
        <end position="219"/>
    </location>
</feature>
<dbReference type="EMBL" id="CP046322">
    <property type="protein sequence ID" value="QGS35452.1"/>
    <property type="molecule type" value="Genomic_DNA"/>
</dbReference>
<evidence type="ECO:0000256" key="2">
    <source>
        <dbReference type="SAM" id="Phobius"/>
    </source>
</evidence>
<evidence type="ECO:0000313" key="4">
    <source>
        <dbReference type="Proteomes" id="UP000426857"/>
    </source>
</evidence>
<sequence length="554" mass="60797">MILRCSFVAGMGAPLRRWSGRAVASSIATAARRVNDFRSPHGIPGARAPPRLPESRSPIGDNGGMREFFGNLRHFLSARLWAWPMLTALLGIVASTVLHDVNISDEVMWARFLWPGDASAASDMLSFVSSTTLTVLTTTISMTLIVLQVASGNFSHQLLRDYIQSRAVRGIVSVYVGVVAYSITLQRSMDAEAEYVPQLAMTVAMILIAISLATFIWYVSRVVDMVRVDAIIDGTVRQTVANIDERIEIADCLEYEPRPLVPANARTLVGDDHGYVLSVDVGAAQRWAKRHDAVVVIDARPGDLIIQGQAWGRWWPADGFGTLGDGSREGDSLDDEHGPGSSGLRARFTRLVRGEQDFGDETGPPRLLRLDAERVSGVDFSLGIRQVLDIGVRALSSGVNDNTTAIHAIGQLTTILRHLALNPVNAAVRYRDNQVTVWAANHEFEEVLVDVTTEIRRYGCDDVGVVMQTLRMLDIIEDVVVEPADRRITARGATGKSELGHAARVSLRRFIPEERRRIVNAARRLIPDAHDMARIEEAAFDRDAAHDPPPEPGV</sequence>
<gene>
    <name evidence="3" type="ORF">FOB82_11390</name>
</gene>
<accession>A0A6B8TQ76</accession>
<name>A0A6B8TQ76_9CORY</name>
<keyword evidence="2" id="KW-0812">Transmembrane</keyword>
<evidence type="ECO:0000313" key="3">
    <source>
        <dbReference type="EMBL" id="QGS35452.1"/>
    </source>
</evidence>
<dbReference type="Pfam" id="PF10011">
    <property type="entry name" value="DUF2254"/>
    <property type="match status" value="1"/>
</dbReference>
<feature type="transmembrane region" description="Helical" evidence="2">
    <location>
        <begin position="167"/>
        <end position="183"/>
    </location>
</feature>
<dbReference type="Proteomes" id="UP000426857">
    <property type="component" value="Chromosome"/>
</dbReference>
<feature type="transmembrane region" description="Helical" evidence="2">
    <location>
        <begin position="124"/>
        <end position="147"/>
    </location>
</feature>
<protein>
    <submittedName>
        <fullName evidence="3">DUF2254 domain-containing protein</fullName>
    </submittedName>
</protein>
<dbReference type="InterPro" id="IPR018723">
    <property type="entry name" value="DUF2254_membrane"/>
</dbReference>
<feature type="transmembrane region" description="Helical" evidence="2">
    <location>
        <begin position="80"/>
        <end position="99"/>
    </location>
</feature>
<keyword evidence="2" id="KW-0472">Membrane</keyword>
<feature type="region of interest" description="Disordered" evidence="1">
    <location>
        <begin position="325"/>
        <end position="344"/>
    </location>
</feature>
<evidence type="ECO:0000256" key="1">
    <source>
        <dbReference type="SAM" id="MobiDB-lite"/>
    </source>
</evidence>
<feature type="compositionally biased region" description="Basic and acidic residues" evidence="1">
    <location>
        <begin position="326"/>
        <end position="338"/>
    </location>
</feature>
<feature type="region of interest" description="Disordered" evidence="1">
    <location>
        <begin position="38"/>
        <end position="57"/>
    </location>
</feature>
<organism evidence="3 4">
    <name type="scientific">Corynebacterium xerosis</name>
    <dbReference type="NCBI Taxonomy" id="1725"/>
    <lineage>
        <taxon>Bacteria</taxon>
        <taxon>Bacillati</taxon>
        <taxon>Actinomycetota</taxon>
        <taxon>Actinomycetes</taxon>
        <taxon>Mycobacteriales</taxon>
        <taxon>Corynebacteriaceae</taxon>
        <taxon>Corynebacterium</taxon>
    </lineage>
</organism>
<keyword evidence="2" id="KW-1133">Transmembrane helix</keyword>
<dbReference type="KEGG" id="cxe:FOB82_11390"/>
<dbReference type="AlphaFoldDB" id="A0A6B8TQ76"/>
<proteinExistence type="predicted"/>
<reference evidence="3 4" key="1">
    <citation type="submission" date="2019-11" db="EMBL/GenBank/DDBJ databases">
        <title>FDA dAtabase for Regulatory Grade micrObial Sequences (FDA-ARGOS): Supporting development and validation of Infectious Disease Dx tests.</title>
        <authorList>
            <person name="Kerrigan L."/>
            <person name="Long C."/>
            <person name="Tallon L."/>
            <person name="Sadzewicz L."/>
            <person name="Vavikolanu K."/>
            <person name="Mehta A."/>
            <person name="Aluvathingal J."/>
            <person name="Nadendla S."/>
            <person name="Yan Y."/>
            <person name="Sichtig H."/>
        </authorList>
    </citation>
    <scope>NUCLEOTIDE SEQUENCE [LARGE SCALE GENOMIC DNA]</scope>
    <source>
        <strain evidence="3 4">FDAARGOS_674</strain>
    </source>
</reference>